<protein>
    <recommendedName>
        <fullName evidence="4">GDP-mannose 4,6-dehydratase</fullName>
        <ecNumber evidence="4">4.2.1.47</ecNumber>
    </recommendedName>
</protein>
<dbReference type="InterPro" id="IPR006368">
    <property type="entry name" value="GDP_Man_deHydtase"/>
</dbReference>
<comment type="similarity">
    <text evidence="3">Belongs to the NAD(P)-dependent epimerase/dehydratase family. GDP-mannose 4,6-dehydratase subfamily.</text>
</comment>
<reference evidence="9" key="1">
    <citation type="submission" date="2017-08" db="EMBL/GenBank/DDBJ databases">
        <title>A dynamic microbial community with high functional redundancy inhabits the cold, oxic subseafloor aquifer.</title>
        <authorList>
            <person name="Tully B.J."/>
            <person name="Wheat C.G."/>
            <person name="Glazer B.T."/>
            <person name="Huber J.A."/>
        </authorList>
    </citation>
    <scope>NUCLEOTIDE SEQUENCE [LARGE SCALE GENOMIC DNA]</scope>
</reference>
<comment type="caution">
    <text evidence="8">The sequence shown here is derived from an EMBL/GenBank/DDBJ whole genome shotgun (WGS) entry which is preliminary data.</text>
</comment>
<keyword evidence="5" id="KW-0456">Lyase</keyword>
<name>A0A2A5C956_9GAMM</name>
<dbReference type="PANTHER" id="PTHR43715">
    <property type="entry name" value="GDP-MANNOSE 4,6-DEHYDRATASE"/>
    <property type="match status" value="1"/>
</dbReference>
<dbReference type="PANTHER" id="PTHR43715:SF1">
    <property type="entry name" value="GDP-MANNOSE 4,6 DEHYDRATASE"/>
    <property type="match status" value="1"/>
</dbReference>
<dbReference type="SUPFAM" id="SSF51735">
    <property type="entry name" value="NAD(P)-binding Rossmann-fold domains"/>
    <property type="match status" value="1"/>
</dbReference>
<evidence type="ECO:0000256" key="2">
    <source>
        <dbReference type="ARBA" id="ARBA00001937"/>
    </source>
</evidence>
<dbReference type="Pfam" id="PF16363">
    <property type="entry name" value="GDP_Man_Dehyd"/>
    <property type="match status" value="1"/>
</dbReference>
<evidence type="ECO:0000256" key="4">
    <source>
        <dbReference type="ARBA" id="ARBA00011989"/>
    </source>
</evidence>
<dbReference type="InterPro" id="IPR036291">
    <property type="entry name" value="NAD(P)-bd_dom_sf"/>
</dbReference>
<dbReference type="GO" id="GO:0008446">
    <property type="term" value="F:GDP-mannose 4,6-dehydratase activity"/>
    <property type="evidence" value="ECO:0007669"/>
    <property type="project" value="UniProtKB-EC"/>
</dbReference>
<evidence type="ECO:0000313" key="9">
    <source>
        <dbReference type="Proteomes" id="UP000228987"/>
    </source>
</evidence>
<dbReference type="FunFam" id="3.40.50.720:FF:000924">
    <property type="entry name" value="GDP-mannose 4,6 dehydratase"/>
    <property type="match status" value="1"/>
</dbReference>
<comment type="cofactor">
    <cofactor evidence="2">
        <name>NADP(+)</name>
        <dbReference type="ChEBI" id="CHEBI:58349"/>
    </cofactor>
</comment>
<dbReference type="Gene3D" id="3.90.25.10">
    <property type="entry name" value="UDP-galactose 4-epimerase, domain 1"/>
    <property type="match status" value="1"/>
</dbReference>
<comment type="function">
    <text evidence="6">Catalyzes the conversion of GDP-D-mannose to GDP-4-dehydro-6-deoxy-D-mannose.</text>
</comment>
<organism evidence="8 9">
    <name type="scientific">SAR86 cluster bacterium</name>
    <dbReference type="NCBI Taxonomy" id="2030880"/>
    <lineage>
        <taxon>Bacteria</taxon>
        <taxon>Pseudomonadati</taxon>
        <taxon>Pseudomonadota</taxon>
        <taxon>Gammaproteobacteria</taxon>
        <taxon>SAR86 cluster</taxon>
    </lineage>
</organism>
<evidence type="ECO:0000256" key="1">
    <source>
        <dbReference type="ARBA" id="ARBA00000188"/>
    </source>
</evidence>
<dbReference type="InterPro" id="IPR016040">
    <property type="entry name" value="NAD(P)-bd_dom"/>
</dbReference>
<dbReference type="CDD" id="cd05260">
    <property type="entry name" value="GDP_MD_SDR_e"/>
    <property type="match status" value="1"/>
</dbReference>
<evidence type="ECO:0000256" key="5">
    <source>
        <dbReference type="ARBA" id="ARBA00023239"/>
    </source>
</evidence>
<dbReference type="EMBL" id="NVWI01000009">
    <property type="protein sequence ID" value="PCJ40424.1"/>
    <property type="molecule type" value="Genomic_DNA"/>
</dbReference>
<feature type="domain" description="NAD(P)-binding" evidence="7">
    <location>
        <begin position="8"/>
        <end position="311"/>
    </location>
</feature>
<gene>
    <name evidence="8" type="ORF">COA71_11255</name>
</gene>
<proteinExistence type="inferred from homology"/>
<evidence type="ECO:0000313" key="8">
    <source>
        <dbReference type="EMBL" id="PCJ40424.1"/>
    </source>
</evidence>
<dbReference type="Gene3D" id="3.40.50.720">
    <property type="entry name" value="NAD(P)-binding Rossmann-like Domain"/>
    <property type="match status" value="1"/>
</dbReference>
<dbReference type="EC" id="4.2.1.47" evidence="4"/>
<dbReference type="GO" id="GO:0042351">
    <property type="term" value="P:'de novo' GDP-L-fucose biosynthetic process"/>
    <property type="evidence" value="ECO:0007669"/>
    <property type="project" value="TreeGrafter"/>
</dbReference>
<comment type="catalytic activity">
    <reaction evidence="1">
        <text>GDP-alpha-D-mannose = GDP-4-dehydro-alpha-D-rhamnose + H2O</text>
        <dbReference type="Rhea" id="RHEA:23820"/>
        <dbReference type="ChEBI" id="CHEBI:15377"/>
        <dbReference type="ChEBI" id="CHEBI:57527"/>
        <dbReference type="ChEBI" id="CHEBI:57964"/>
        <dbReference type="EC" id="4.2.1.47"/>
    </reaction>
</comment>
<accession>A0A2A5C956</accession>
<dbReference type="AlphaFoldDB" id="A0A2A5C956"/>
<sequence length="322" mass="35947">MSSKRAIIFGISGQDGSLLAEFLLGKGYRVIGQTRSLKNSNFINLKTLNILDFVEMVEITEFDVAKLAQFLERIEPTEIYNLSGQSSVSLSFKLPNETLISQLNFVNLLLEAMHKIDCNAKLFNAGSGECFGDTSGRIATETSRFSPMNPYAVAKCGAFWTVSNYRNYYGVNASTGILFNHESSLRPLSFVTRKIIKAAIHISQGSREKLYLGNLSVKRDWGLASEYIVAMWEMLQQDKPDDYIISTGVARSLEEFVEIAFRVLNLDWCEHVITDSSLCRPSDSPMNHGDPSKAKVKFDWSSTNALEDVVTHLVTAELNPTL</sequence>
<evidence type="ECO:0000256" key="6">
    <source>
        <dbReference type="ARBA" id="ARBA00059383"/>
    </source>
</evidence>
<evidence type="ECO:0000259" key="7">
    <source>
        <dbReference type="Pfam" id="PF16363"/>
    </source>
</evidence>
<evidence type="ECO:0000256" key="3">
    <source>
        <dbReference type="ARBA" id="ARBA00009263"/>
    </source>
</evidence>
<dbReference type="Proteomes" id="UP000228987">
    <property type="component" value="Unassembled WGS sequence"/>
</dbReference>